<dbReference type="Gene3D" id="3.30.200.20">
    <property type="entry name" value="Phosphorylase Kinase, domain 1"/>
    <property type="match status" value="1"/>
</dbReference>
<comment type="caution">
    <text evidence="1">The sequence shown here is derived from an EMBL/GenBank/DDBJ whole genome shotgun (WGS) entry which is preliminary data.</text>
</comment>
<gene>
    <name evidence="1" type="ORF">R1flu_000292</name>
</gene>
<protein>
    <submittedName>
        <fullName evidence="1">Uncharacterized protein</fullName>
    </submittedName>
</protein>
<evidence type="ECO:0000313" key="1">
    <source>
        <dbReference type="EMBL" id="KAL2620087.1"/>
    </source>
</evidence>
<proteinExistence type="predicted"/>
<dbReference type="EMBL" id="JBHFFA010000006">
    <property type="protein sequence ID" value="KAL2620087.1"/>
    <property type="molecule type" value="Genomic_DNA"/>
</dbReference>
<dbReference type="AlphaFoldDB" id="A0ABD1Y377"/>
<dbReference type="Proteomes" id="UP001605036">
    <property type="component" value="Unassembled WGS sequence"/>
</dbReference>
<name>A0ABD1Y377_9MARC</name>
<sequence>MGMGHFIYPVGPTESPFPPRPEQVYRHFNRVRVLSAYKAVLESGLMFVVKRMRDVKGEIGKNDFEKHMELLGKLTHPNTVTKK</sequence>
<evidence type="ECO:0000313" key="2">
    <source>
        <dbReference type="Proteomes" id="UP001605036"/>
    </source>
</evidence>
<reference evidence="1 2" key="1">
    <citation type="submission" date="2024-09" db="EMBL/GenBank/DDBJ databases">
        <title>Chromosome-scale assembly of Riccia fluitans.</title>
        <authorList>
            <person name="Paukszto L."/>
            <person name="Sawicki J."/>
            <person name="Karawczyk K."/>
            <person name="Piernik-Szablinska J."/>
            <person name="Szczecinska M."/>
            <person name="Mazdziarz M."/>
        </authorList>
    </citation>
    <scope>NUCLEOTIDE SEQUENCE [LARGE SCALE GENOMIC DNA]</scope>
    <source>
        <strain evidence="1">Rf_01</strain>
        <tissue evidence="1">Aerial parts of the thallus</tissue>
    </source>
</reference>
<accession>A0ABD1Y377</accession>
<keyword evidence="2" id="KW-1185">Reference proteome</keyword>
<organism evidence="1 2">
    <name type="scientific">Riccia fluitans</name>
    <dbReference type="NCBI Taxonomy" id="41844"/>
    <lineage>
        <taxon>Eukaryota</taxon>
        <taxon>Viridiplantae</taxon>
        <taxon>Streptophyta</taxon>
        <taxon>Embryophyta</taxon>
        <taxon>Marchantiophyta</taxon>
        <taxon>Marchantiopsida</taxon>
        <taxon>Marchantiidae</taxon>
        <taxon>Marchantiales</taxon>
        <taxon>Ricciaceae</taxon>
        <taxon>Riccia</taxon>
    </lineage>
</organism>